<proteinExistence type="predicted"/>
<sequence length="80" mass="8954">MATEGMRYERARSLTPDDVLETFSTFQAKTARLVAEDVGVDVETAIDLLDELAERGVLTKVYADTDVPVWLRRTSPRVPV</sequence>
<comment type="caution">
    <text evidence="1">The sequence shown here is derived from an EMBL/GenBank/DDBJ whole genome shotgun (WGS) entry which is preliminary data.</text>
</comment>
<evidence type="ECO:0008006" key="3">
    <source>
        <dbReference type="Google" id="ProtNLM"/>
    </source>
</evidence>
<evidence type="ECO:0000313" key="1">
    <source>
        <dbReference type="EMBL" id="MFC6724616.1"/>
    </source>
</evidence>
<gene>
    <name evidence="1" type="ORF">ACFQE1_09555</name>
</gene>
<evidence type="ECO:0000313" key="2">
    <source>
        <dbReference type="Proteomes" id="UP001596328"/>
    </source>
</evidence>
<protein>
    <recommendedName>
        <fullName evidence="3">MarR family transcriptional regulator</fullName>
    </recommendedName>
</protein>
<dbReference type="Proteomes" id="UP001596328">
    <property type="component" value="Unassembled WGS sequence"/>
</dbReference>
<accession>A0ABD5RZK2</accession>
<name>A0ABD5RZK2_9EURY</name>
<dbReference type="EMBL" id="JBHSWU010000228">
    <property type="protein sequence ID" value="MFC6724616.1"/>
    <property type="molecule type" value="Genomic_DNA"/>
</dbReference>
<keyword evidence="2" id="KW-1185">Reference proteome</keyword>
<organism evidence="1 2">
    <name type="scientific">Halobium palmae</name>
    <dbReference type="NCBI Taxonomy" id="1776492"/>
    <lineage>
        <taxon>Archaea</taxon>
        <taxon>Methanobacteriati</taxon>
        <taxon>Methanobacteriota</taxon>
        <taxon>Stenosarchaea group</taxon>
        <taxon>Halobacteria</taxon>
        <taxon>Halobacteriales</taxon>
        <taxon>Haloferacaceae</taxon>
        <taxon>Halobium</taxon>
    </lineage>
</organism>
<dbReference type="AlphaFoldDB" id="A0ABD5RZK2"/>
<reference evidence="1 2" key="1">
    <citation type="journal article" date="2019" name="Int. J. Syst. Evol. Microbiol.">
        <title>The Global Catalogue of Microorganisms (GCM) 10K type strain sequencing project: providing services to taxonomists for standard genome sequencing and annotation.</title>
        <authorList>
            <consortium name="The Broad Institute Genomics Platform"/>
            <consortium name="The Broad Institute Genome Sequencing Center for Infectious Disease"/>
            <person name="Wu L."/>
            <person name="Ma J."/>
        </authorList>
    </citation>
    <scope>NUCLEOTIDE SEQUENCE [LARGE SCALE GENOMIC DNA]</scope>
    <source>
        <strain evidence="1 2">NBRC 111368</strain>
    </source>
</reference>